<name>A0A6A7VRC0_9BACT</name>
<dbReference type="InterPro" id="IPR011047">
    <property type="entry name" value="Quinoprotein_ADH-like_sf"/>
</dbReference>
<dbReference type="Proteomes" id="UP000406735">
    <property type="component" value="Unassembled WGS sequence"/>
</dbReference>
<evidence type="ECO:0000313" key="1">
    <source>
        <dbReference type="EMBL" id="MQN09027.1"/>
    </source>
</evidence>
<dbReference type="InterPro" id="IPR015943">
    <property type="entry name" value="WD40/YVTN_repeat-like_dom_sf"/>
</dbReference>
<proteinExistence type="predicted"/>
<comment type="caution">
    <text evidence="1">The sequence shown here is derived from an EMBL/GenBank/DDBJ whole genome shotgun (WGS) entry which is preliminary data.</text>
</comment>
<reference evidence="1 2" key="1">
    <citation type="submission" date="2019-09" db="EMBL/GenBank/DDBJ databases">
        <title>Distinct polysaccharide growth profiles of human intestinal Prevotella copri isolates.</title>
        <authorList>
            <person name="Fehlner-Peach H."/>
            <person name="Magnabosco C."/>
            <person name="Raghavan V."/>
            <person name="Scher J.U."/>
            <person name="Tett A."/>
            <person name="Cox L.M."/>
            <person name="Gottsegen C."/>
            <person name="Watters A."/>
            <person name="Wiltshire- Gordon J.D."/>
            <person name="Segata N."/>
            <person name="Bonneau R."/>
            <person name="Littman D.R."/>
        </authorList>
    </citation>
    <scope>NUCLEOTIDE SEQUENCE [LARGE SCALE GENOMIC DNA]</scope>
    <source>
        <strain evidence="2">iK21513</strain>
    </source>
</reference>
<dbReference type="AlphaFoldDB" id="A0A6A7VRC0"/>
<evidence type="ECO:0000313" key="2">
    <source>
        <dbReference type="Proteomes" id="UP000406735"/>
    </source>
</evidence>
<gene>
    <name evidence="1" type="ORF">F7D97_03565</name>
</gene>
<dbReference type="RefSeq" id="WP_153079538.1">
    <property type="nucleotide sequence ID" value="NZ_VZAU01000022.1"/>
</dbReference>
<dbReference type="Gene3D" id="2.130.10.10">
    <property type="entry name" value="YVTN repeat-like/Quinoprotein amine dehydrogenase"/>
    <property type="match status" value="1"/>
</dbReference>
<dbReference type="SUPFAM" id="SSF50998">
    <property type="entry name" value="Quinoprotein alcohol dehydrogenase-like"/>
    <property type="match status" value="1"/>
</dbReference>
<accession>A0A6A7VRC0</accession>
<protein>
    <submittedName>
        <fullName evidence="1">Uncharacterized protein</fullName>
    </submittedName>
</protein>
<sequence>MKVFNSTLAAIGLAAFVFASCSDSTSDPTGGDGVKSEVNSVELTALTPSSVINYKNSTAMARKFFATRGASATDFVTAMPNFPTKPQLIKELTKATDLVFDEGNPTNTYIIKNKNKLDFTDHKIQGVTIFVSGDSKMTYNESLGGNTIVLAKGATLEYTGTGSMIKATDKVYGAASSAIKATNDNIVVEGELYAAWEGQGEENILHGGFGAVESKVNPTQNITFKSGAKAFIDGSIRAKNLTIEDGAVVTATRNILNATKVDLAGALKVGGFCKSENLNITGLLDASNANSVVKVTKQLNLEDGSLIKANYVNVTDNTYEGTKNGKDVVNVGDAQLNLKEGGQIQIADLGVVNVNNLVTDNASAAQIQLQGDNAVAVIKADNFTNNGDATINAFATPGTNSVLLLQMSKCFMGTTQMPSSGDLDISASYLDYDKATSGQLVIRKDETKEQYGYTLSEEAKNASATPKLDLVASFGENNGMSASCIQTVGNYVYVSYHTYGNGKTNLKGGLEVLHMADNKLTGDQIVNGKAGMNINHVMVDNNKAYIAATDINKGAFLGVVPLENNVYSTTMTQYVLDALNKKNGFDANCVVKYGDNIVMSSTRGYEFYDKEFGHTYFQTTADAKGLASANGNLYSLLATGKNTTGTVNVFNGIDLRQDKTTTSFTTDGNVGPEKGKNTVAVDGTDIYVCQGERGIVRYNANGEKVWDYTVPTIANQKSEKYGSVKGYCNGVAISGNYVYVAAGGYGVVVLNKADGKEVCHRTAFNGFLENGKWANPNSANYVTIGQDGYIYVAYGKSRVQVFKLTQTKK</sequence>
<organism evidence="1 2">
    <name type="scientific">Segatella copri</name>
    <dbReference type="NCBI Taxonomy" id="165179"/>
    <lineage>
        <taxon>Bacteria</taxon>
        <taxon>Pseudomonadati</taxon>
        <taxon>Bacteroidota</taxon>
        <taxon>Bacteroidia</taxon>
        <taxon>Bacteroidales</taxon>
        <taxon>Prevotellaceae</taxon>
        <taxon>Segatella</taxon>
    </lineage>
</organism>
<dbReference type="PROSITE" id="PS51257">
    <property type="entry name" value="PROKAR_LIPOPROTEIN"/>
    <property type="match status" value="1"/>
</dbReference>
<dbReference type="EMBL" id="VZCY01000030">
    <property type="protein sequence ID" value="MQN09027.1"/>
    <property type="molecule type" value="Genomic_DNA"/>
</dbReference>